<dbReference type="GO" id="GO:0016787">
    <property type="term" value="F:hydrolase activity"/>
    <property type="evidence" value="ECO:0007669"/>
    <property type="project" value="InterPro"/>
</dbReference>
<evidence type="ECO:0000256" key="1">
    <source>
        <dbReference type="ARBA" id="ARBA00023239"/>
    </source>
</evidence>
<dbReference type="InterPro" id="IPR032465">
    <property type="entry name" value="ACMSD"/>
</dbReference>
<dbReference type="InterPro" id="IPR032466">
    <property type="entry name" value="Metal_Hydrolase"/>
</dbReference>
<dbReference type="InterPro" id="IPR006680">
    <property type="entry name" value="Amidohydro-rel"/>
</dbReference>
<sequence>MAMPENIGIIDLMLAVPNQETSNYYDFIKPLLMDEQSREMFKMPAQYMFKDIPNTGKQDDYLAYTIDKMDEFGIEKAMVGVDESQYESQNEAVLKYPDRFFGSYDCNPNNGMEEVRKIRRLKEKYNLKAVTAFPSGLCPQVSLDDKRWYPIFVACVDLDLPFCPCVGVPGPRIPMAPQKVEHLDEICWFFPELKVVMRHGAEPWTELAWKLMLKYPNLYYMTSAFAPKHYPPDIINFANTRGSDKIMYAGYFPMGLSLERIFGDMPHVPFRDEVWPKFLRENAQRVFNV</sequence>
<evidence type="ECO:0000313" key="4">
    <source>
        <dbReference type="Proteomes" id="UP000754644"/>
    </source>
</evidence>
<dbReference type="GO" id="GO:0016831">
    <property type="term" value="F:carboxy-lyase activity"/>
    <property type="evidence" value="ECO:0007669"/>
    <property type="project" value="InterPro"/>
</dbReference>
<dbReference type="PANTHER" id="PTHR21240:SF19">
    <property type="entry name" value="CATALYTIC_ HYDROLASE"/>
    <property type="match status" value="1"/>
</dbReference>
<accession>A0A973A995</accession>
<reference evidence="3" key="1">
    <citation type="submission" date="2020-05" db="EMBL/GenBank/DDBJ databases">
        <title>Sulfur intermediates as new biogeochemical hubs in an aquatic model microbial ecosystem.</title>
        <authorList>
            <person name="Vigneron A."/>
        </authorList>
    </citation>
    <scope>NUCLEOTIDE SEQUENCE</scope>
    <source>
        <strain evidence="3">Bin.250</strain>
    </source>
</reference>
<dbReference type="EMBL" id="JABMOJ010000147">
    <property type="protein sequence ID" value="NQV64531.1"/>
    <property type="molecule type" value="Genomic_DNA"/>
</dbReference>
<gene>
    <name evidence="3" type="ORF">HQ497_04110</name>
</gene>
<proteinExistence type="predicted"/>
<dbReference type="Pfam" id="PF04909">
    <property type="entry name" value="Amidohydro_2"/>
    <property type="match status" value="1"/>
</dbReference>
<keyword evidence="1" id="KW-0456">Lyase</keyword>
<feature type="domain" description="Amidohydrolase-related" evidence="2">
    <location>
        <begin position="85"/>
        <end position="288"/>
    </location>
</feature>
<name>A0A973A995_9GAMM</name>
<evidence type="ECO:0000313" key="3">
    <source>
        <dbReference type="EMBL" id="NQV64531.1"/>
    </source>
</evidence>
<organism evidence="3 4">
    <name type="scientific">SAR86 cluster bacterium</name>
    <dbReference type="NCBI Taxonomy" id="2030880"/>
    <lineage>
        <taxon>Bacteria</taxon>
        <taxon>Pseudomonadati</taxon>
        <taxon>Pseudomonadota</taxon>
        <taxon>Gammaproteobacteria</taxon>
        <taxon>SAR86 cluster</taxon>
    </lineage>
</organism>
<dbReference type="PANTHER" id="PTHR21240">
    <property type="entry name" value="2-AMINO-3-CARBOXYLMUCONATE-6-SEMIALDEHYDE DECARBOXYLASE"/>
    <property type="match status" value="1"/>
</dbReference>
<protein>
    <submittedName>
        <fullName evidence="3">Amidohydrolase family protein</fullName>
    </submittedName>
</protein>
<dbReference type="AlphaFoldDB" id="A0A973A995"/>
<dbReference type="Gene3D" id="3.20.20.140">
    <property type="entry name" value="Metal-dependent hydrolases"/>
    <property type="match status" value="1"/>
</dbReference>
<evidence type="ECO:0000259" key="2">
    <source>
        <dbReference type="Pfam" id="PF04909"/>
    </source>
</evidence>
<dbReference type="SUPFAM" id="SSF51556">
    <property type="entry name" value="Metallo-dependent hydrolases"/>
    <property type="match status" value="1"/>
</dbReference>
<dbReference type="Proteomes" id="UP000754644">
    <property type="component" value="Unassembled WGS sequence"/>
</dbReference>
<comment type="caution">
    <text evidence="3">The sequence shown here is derived from an EMBL/GenBank/DDBJ whole genome shotgun (WGS) entry which is preliminary data.</text>
</comment>